<gene>
    <name evidence="1" type="ORF">GMLC_36250</name>
</gene>
<dbReference type="RefSeq" id="WP_183362636.1">
    <property type="nucleotide sequence ID" value="NZ_BLXZ01000008.1"/>
</dbReference>
<dbReference type="Proteomes" id="UP000587586">
    <property type="component" value="Unassembled WGS sequence"/>
</dbReference>
<evidence type="ECO:0000313" key="2">
    <source>
        <dbReference type="Proteomes" id="UP000587586"/>
    </source>
</evidence>
<accession>A0A6V8NBZ5</accession>
<dbReference type="InterPro" id="IPR014508">
    <property type="entry name" value="UCP020555_TPR-like"/>
</dbReference>
<dbReference type="PIRSF" id="PIRSF020555">
    <property type="entry name" value="UCP020555"/>
    <property type="match status" value="1"/>
</dbReference>
<keyword evidence="2" id="KW-1185">Reference proteome</keyword>
<dbReference type="Pfam" id="PF16068">
    <property type="entry name" value="DUF4810"/>
    <property type="match status" value="1"/>
</dbReference>
<dbReference type="AlphaFoldDB" id="A0A6V8NBZ5"/>
<sequence>MRKFLALALAALSLAGCATKPVYYYGNYTRSQLDYVREPNEETLKQRFEVLDDIIANSKDKSTSGRVPPGIFADYGYLLALNGKNAEAVAKFKQERELYPESSVFVEYMINKANSKAGK</sequence>
<dbReference type="EMBL" id="BLXZ01000008">
    <property type="protein sequence ID" value="GFO70046.1"/>
    <property type="molecule type" value="Genomic_DNA"/>
</dbReference>
<comment type="caution">
    <text evidence="1">The sequence shown here is derived from an EMBL/GenBank/DDBJ whole genome shotgun (WGS) entry which is preliminary data.</text>
</comment>
<evidence type="ECO:0000313" key="1">
    <source>
        <dbReference type="EMBL" id="GFO70046.1"/>
    </source>
</evidence>
<reference evidence="2" key="1">
    <citation type="submission" date="2020-06" db="EMBL/GenBank/DDBJ databases">
        <title>Draft genomic sequecing of Geomonas sp. Red745.</title>
        <authorList>
            <person name="Itoh H."/>
            <person name="Xu Z.X."/>
            <person name="Ushijima N."/>
            <person name="Masuda Y."/>
            <person name="Shiratori Y."/>
            <person name="Senoo K."/>
        </authorList>
    </citation>
    <scope>NUCLEOTIDE SEQUENCE [LARGE SCALE GENOMIC DNA]</scope>
    <source>
        <strain evidence="2">Red745</strain>
    </source>
</reference>
<organism evidence="1 2">
    <name type="scientific">Geomonas limicola</name>
    <dbReference type="NCBI Taxonomy" id="2740186"/>
    <lineage>
        <taxon>Bacteria</taxon>
        <taxon>Pseudomonadati</taxon>
        <taxon>Thermodesulfobacteriota</taxon>
        <taxon>Desulfuromonadia</taxon>
        <taxon>Geobacterales</taxon>
        <taxon>Geobacteraceae</taxon>
        <taxon>Geomonas</taxon>
    </lineage>
</organism>
<protein>
    <submittedName>
        <fullName evidence="1">Lipoprotein</fullName>
    </submittedName>
</protein>
<dbReference type="PROSITE" id="PS51257">
    <property type="entry name" value="PROKAR_LIPOPROTEIN"/>
    <property type="match status" value="1"/>
</dbReference>
<keyword evidence="1" id="KW-0449">Lipoprotein</keyword>
<name>A0A6V8NBZ5_9BACT</name>
<proteinExistence type="predicted"/>